<dbReference type="Pfam" id="PF13581">
    <property type="entry name" value="HATPase_c_2"/>
    <property type="match status" value="1"/>
</dbReference>
<sequence>MMAEVKTKQQVKLCLPAQADYVDVVRLTLYGIASRIGFSYEEIEDMKVAVSEACNNAVLYAYSQEGGMVDIIFEIGDHDLELTIRDQGSSFMAENKLDDATGWHDKSLDDVQAGGLGFYLMQALMDDVSIVSHEGRGTEVKMMKRVQAIGEVK</sequence>
<dbReference type="CDD" id="cd16936">
    <property type="entry name" value="HATPase_RsbW-like"/>
    <property type="match status" value="1"/>
</dbReference>
<dbReference type="Gene3D" id="3.30.565.10">
    <property type="entry name" value="Histidine kinase-like ATPase, C-terminal domain"/>
    <property type="match status" value="1"/>
</dbReference>
<dbReference type="PANTHER" id="PTHR35526:SF3">
    <property type="entry name" value="ANTI-SIGMA-F FACTOR RSBW"/>
    <property type="match status" value="1"/>
</dbReference>
<dbReference type="EMBL" id="VNJK01000005">
    <property type="protein sequence ID" value="TVX86755.1"/>
    <property type="molecule type" value="Genomic_DNA"/>
</dbReference>
<accession>A0A559IGG2</accession>
<dbReference type="SUPFAM" id="SSF55874">
    <property type="entry name" value="ATPase domain of HSP90 chaperone/DNA topoisomerase II/histidine kinase"/>
    <property type="match status" value="1"/>
</dbReference>
<dbReference type="AlphaFoldDB" id="A0A559IGG2"/>
<dbReference type="GO" id="GO:0004674">
    <property type="term" value="F:protein serine/threonine kinase activity"/>
    <property type="evidence" value="ECO:0007669"/>
    <property type="project" value="UniProtKB-KW"/>
</dbReference>
<feature type="domain" description="Histidine kinase/HSP90-like ATPase" evidence="2">
    <location>
        <begin position="15"/>
        <end position="144"/>
    </location>
</feature>
<name>A0A559IGG2_9BACL</name>
<reference evidence="3 4" key="1">
    <citation type="submission" date="2019-07" db="EMBL/GenBank/DDBJ databases">
        <authorList>
            <person name="Kim J."/>
        </authorList>
    </citation>
    <scope>NUCLEOTIDE SEQUENCE [LARGE SCALE GENOMIC DNA]</scope>
    <source>
        <strain evidence="3 4">N4</strain>
    </source>
</reference>
<protein>
    <submittedName>
        <fullName evidence="3">Anti-sigma B factor RsbW</fullName>
        <ecNumber evidence="3">2.7.11.1</ecNumber>
    </submittedName>
</protein>
<evidence type="ECO:0000313" key="3">
    <source>
        <dbReference type="EMBL" id="TVX86755.1"/>
    </source>
</evidence>
<keyword evidence="1" id="KW-0723">Serine/threonine-protein kinase</keyword>
<keyword evidence="1" id="KW-0418">Kinase</keyword>
<comment type="caution">
    <text evidence="3">The sequence shown here is derived from an EMBL/GenBank/DDBJ whole genome shotgun (WGS) entry which is preliminary data.</text>
</comment>
<evidence type="ECO:0000313" key="4">
    <source>
        <dbReference type="Proteomes" id="UP000318102"/>
    </source>
</evidence>
<organism evidence="3 4">
    <name type="scientific">Paenibacillus agilis</name>
    <dbReference type="NCBI Taxonomy" id="3020863"/>
    <lineage>
        <taxon>Bacteria</taxon>
        <taxon>Bacillati</taxon>
        <taxon>Bacillota</taxon>
        <taxon>Bacilli</taxon>
        <taxon>Bacillales</taxon>
        <taxon>Paenibacillaceae</taxon>
        <taxon>Paenibacillus</taxon>
    </lineage>
</organism>
<proteinExistence type="predicted"/>
<dbReference type="InterPro" id="IPR036890">
    <property type="entry name" value="HATPase_C_sf"/>
</dbReference>
<keyword evidence="3" id="KW-0808">Transferase</keyword>
<evidence type="ECO:0000256" key="1">
    <source>
        <dbReference type="ARBA" id="ARBA00022527"/>
    </source>
</evidence>
<keyword evidence="4" id="KW-1185">Reference proteome</keyword>
<dbReference type="InterPro" id="IPR003594">
    <property type="entry name" value="HATPase_dom"/>
</dbReference>
<dbReference type="EC" id="2.7.11.1" evidence="3"/>
<dbReference type="OrthoDB" id="9798941at2"/>
<dbReference type="NCBIfam" id="NF003144">
    <property type="entry name" value="PRK04069.1"/>
    <property type="match status" value="1"/>
</dbReference>
<evidence type="ECO:0000259" key="2">
    <source>
        <dbReference type="Pfam" id="PF13581"/>
    </source>
</evidence>
<dbReference type="Proteomes" id="UP000318102">
    <property type="component" value="Unassembled WGS sequence"/>
</dbReference>
<gene>
    <name evidence="3" type="primary">rsbW</name>
    <name evidence="3" type="ORF">FPZ44_22795</name>
</gene>
<dbReference type="InterPro" id="IPR050267">
    <property type="entry name" value="Anti-sigma-factor_SerPK"/>
</dbReference>
<dbReference type="PANTHER" id="PTHR35526">
    <property type="entry name" value="ANTI-SIGMA-F FACTOR RSBW-RELATED"/>
    <property type="match status" value="1"/>
</dbReference>